<evidence type="ECO:0000313" key="1">
    <source>
        <dbReference type="EMBL" id="ANO51881.1"/>
    </source>
</evidence>
<proteinExistence type="predicted"/>
<name>A0A193LHE2_9GAMM</name>
<accession>A0A193LHE2</accession>
<dbReference type="STRING" id="1548547.BA177_12320"/>
<dbReference type="AlphaFoldDB" id="A0A193LHE2"/>
<gene>
    <name evidence="1" type="ORF">BA177_12320</name>
</gene>
<keyword evidence="2" id="KW-1185">Reference proteome</keyword>
<reference evidence="1 2" key="1">
    <citation type="submission" date="2016-06" db="EMBL/GenBank/DDBJ databases">
        <title>Complete genome sequence of a deep-branching marine Gamma Proteobacterium Woeseia oceani type strain XK5.</title>
        <authorList>
            <person name="Mu D."/>
            <person name="Du Z."/>
        </authorList>
    </citation>
    <scope>NUCLEOTIDE SEQUENCE [LARGE SCALE GENOMIC DNA]</scope>
    <source>
        <strain evidence="1 2">XK5</strain>
    </source>
</reference>
<dbReference type="Proteomes" id="UP000092695">
    <property type="component" value="Chromosome"/>
</dbReference>
<dbReference type="RefSeq" id="WP_068616622.1">
    <property type="nucleotide sequence ID" value="NZ_CP016268.1"/>
</dbReference>
<dbReference type="KEGG" id="woc:BA177_12320"/>
<protein>
    <submittedName>
        <fullName evidence="1">Uncharacterized protein</fullName>
    </submittedName>
</protein>
<dbReference type="EMBL" id="CP016268">
    <property type="protein sequence ID" value="ANO51881.1"/>
    <property type="molecule type" value="Genomic_DNA"/>
</dbReference>
<organism evidence="1 2">
    <name type="scientific">Woeseia oceani</name>
    <dbReference type="NCBI Taxonomy" id="1548547"/>
    <lineage>
        <taxon>Bacteria</taxon>
        <taxon>Pseudomonadati</taxon>
        <taxon>Pseudomonadota</taxon>
        <taxon>Gammaproteobacteria</taxon>
        <taxon>Woeseiales</taxon>
        <taxon>Woeseiaceae</taxon>
        <taxon>Woeseia</taxon>
    </lineage>
</organism>
<sequence length="174" mass="19604">MKREVYRRLSKLSQESDKEYGKLIQKLLAIAFCKAGATRLVERSIQGIDLEVTLPDERKIAVEVKTAQEQCVKFGKKDLDGLASQAEAALEPCFALLGSQLLDEWILARSCPNEIKPNQQYRLTQLRAYRDKGLEESIRQHFDEAVIEFTDLPNSSRQAALDEVLRGFSCVSGA</sequence>
<evidence type="ECO:0000313" key="2">
    <source>
        <dbReference type="Proteomes" id="UP000092695"/>
    </source>
</evidence>